<dbReference type="InterPro" id="IPR018202">
    <property type="entry name" value="Ser_caboxypep_ser_AS"/>
</dbReference>
<dbReference type="GO" id="GO:0000324">
    <property type="term" value="C:fungal-type vacuole"/>
    <property type="evidence" value="ECO:0007669"/>
    <property type="project" value="TreeGrafter"/>
</dbReference>
<name>A0A286UM28_9AGAM</name>
<comment type="similarity">
    <text evidence="1 7">Belongs to the peptidase S10 family.</text>
</comment>
<dbReference type="InterPro" id="IPR033124">
    <property type="entry name" value="Ser_caboxypep_his_AS"/>
</dbReference>
<evidence type="ECO:0000256" key="7">
    <source>
        <dbReference type="RuleBase" id="RU361156"/>
    </source>
</evidence>
<dbReference type="PANTHER" id="PTHR11802">
    <property type="entry name" value="SERINE PROTEASE FAMILY S10 SERINE CARBOXYPEPTIDASE"/>
    <property type="match status" value="1"/>
</dbReference>
<dbReference type="InParanoid" id="A0A286UM28"/>
<dbReference type="PRINTS" id="PR00724">
    <property type="entry name" value="CRBOXYPTASEC"/>
</dbReference>
<evidence type="ECO:0000313" key="9">
    <source>
        <dbReference type="Proteomes" id="UP000217199"/>
    </source>
</evidence>
<dbReference type="SUPFAM" id="SSF53474">
    <property type="entry name" value="alpha/beta-Hydrolases"/>
    <property type="match status" value="1"/>
</dbReference>
<dbReference type="GO" id="GO:0004185">
    <property type="term" value="F:serine-type carboxypeptidase activity"/>
    <property type="evidence" value="ECO:0007669"/>
    <property type="project" value="UniProtKB-UniRule"/>
</dbReference>
<reference evidence="8 9" key="1">
    <citation type="journal article" date="2017" name="Mol. Ecol.">
        <title>Comparative and population genomic landscape of Phellinus noxius: A hypervariable fungus causing root rot in trees.</title>
        <authorList>
            <person name="Chung C.L."/>
            <person name="Lee T.J."/>
            <person name="Akiba M."/>
            <person name="Lee H.H."/>
            <person name="Kuo T.H."/>
            <person name="Liu D."/>
            <person name="Ke H.M."/>
            <person name="Yokoi T."/>
            <person name="Roa M.B."/>
            <person name="Lu M.J."/>
            <person name="Chang Y.Y."/>
            <person name="Ann P.J."/>
            <person name="Tsai J.N."/>
            <person name="Chen C.Y."/>
            <person name="Tzean S.S."/>
            <person name="Ota Y."/>
            <person name="Hattori T."/>
            <person name="Sahashi N."/>
            <person name="Liou R.F."/>
            <person name="Kikuchi T."/>
            <person name="Tsai I.J."/>
        </authorList>
    </citation>
    <scope>NUCLEOTIDE SEQUENCE [LARGE SCALE GENOMIC DNA]</scope>
    <source>
        <strain evidence="8 9">FFPRI411160</strain>
    </source>
</reference>
<dbReference type="Gene3D" id="3.40.50.1820">
    <property type="entry name" value="alpha/beta hydrolase"/>
    <property type="match status" value="1"/>
</dbReference>
<evidence type="ECO:0000313" key="8">
    <source>
        <dbReference type="EMBL" id="PAV20544.1"/>
    </source>
</evidence>
<dbReference type="InterPro" id="IPR029058">
    <property type="entry name" value="AB_hydrolase_fold"/>
</dbReference>
<dbReference type="Proteomes" id="UP000217199">
    <property type="component" value="Unassembled WGS sequence"/>
</dbReference>
<keyword evidence="3 7" id="KW-0645">Protease</keyword>
<comment type="caution">
    <text evidence="8">The sequence shown here is derived from an EMBL/GenBank/DDBJ whole genome shotgun (WGS) entry which is preliminary data.</text>
</comment>
<evidence type="ECO:0000256" key="5">
    <source>
        <dbReference type="ARBA" id="ARBA00022801"/>
    </source>
</evidence>
<dbReference type="PROSITE" id="PS00131">
    <property type="entry name" value="CARBOXYPEPT_SER_SER"/>
    <property type="match status" value="1"/>
</dbReference>
<keyword evidence="4" id="KW-0732">Signal</keyword>
<dbReference type="OrthoDB" id="443318at2759"/>
<dbReference type="Pfam" id="PF00450">
    <property type="entry name" value="Peptidase_S10"/>
    <property type="match status" value="1"/>
</dbReference>
<gene>
    <name evidence="8" type="ORF">PNOK_0317100</name>
</gene>
<keyword evidence="9" id="KW-1185">Reference proteome</keyword>
<keyword evidence="2 7" id="KW-0121">Carboxypeptidase</keyword>
<dbReference type="PROSITE" id="PS00560">
    <property type="entry name" value="CARBOXYPEPT_SER_HIS"/>
    <property type="match status" value="1"/>
</dbReference>
<dbReference type="EMBL" id="NBII01000003">
    <property type="protein sequence ID" value="PAV20544.1"/>
    <property type="molecule type" value="Genomic_DNA"/>
</dbReference>
<evidence type="ECO:0000256" key="3">
    <source>
        <dbReference type="ARBA" id="ARBA00022670"/>
    </source>
</evidence>
<dbReference type="GO" id="GO:0006508">
    <property type="term" value="P:proteolysis"/>
    <property type="evidence" value="ECO:0007669"/>
    <property type="project" value="UniProtKB-KW"/>
</dbReference>
<evidence type="ECO:0000256" key="2">
    <source>
        <dbReference type="ARBA" id="ARBA00022645"/>
    </source>
</evidence>
<proteinExistence type="inferred from homology"/>
<keyword evidence="5 7" id="KW-0378">Hydrolase</keyword>
<dbReference type="AlphaFoldDB" id="A0A286UM28"/>
<dbReference type="EC" id="3.4.16.-" evidence="7"/>
<sequence length="456" mass="51106">MNLSDLELKDEFTMFSHPSFSNYQVRIKKTDFCDPTVNVYTGYLDVDYGAKHLFFYFFESRRNPDKDDVMMWINGGPGCSSSLGLLMELGPCQIDMSKSSRNGTFWNPYSWNNEVNVFFLDQPVGVGFSYADYGEVVETTEDAAKNVHAFISIFFETFTQFKGRRLHLAGESYGGRYLPVFASEIVDQNAIAKTEGRETLNLISVLIGNGITDISTLYPGRVEVECGTASLDVPLQSISNCVRIRQALPRCVKALQESCIDIFDSINCNAAVNFCDSELSTGFWATGRNVYDISKMCIGNGLCYEENSEIENFLNTPAIREKLGVTSPRNFSSCTRDVGAGFAAHMDKWRVPTQQYVAELLTRGVHILIYAGTYDWQCNWVANKLWVEKLQWSGHDSFNEQEWRVWGLNKTVGAGITKSSGPLTFATVWGAGHMVPFDKPAEAFALVSRWVAGELL</sequence>
<accession>A0A286UM28</accession>
<dbReference type="STRING" id="2282107.A0A286UM28"/>
<evidence type="ECO:0000256" key="4">
    <source>
        <dbReference type="ARBA" id="ARBA00022729"/>
    </source>
</evidence>
<dbReference type="Gene3D" id="1.10.287.410">
    <property type="match status" value="1"/>
</dbReference>
<dbReference type="PANTHER" id="PTHR11802:SF113">
    <property type="entry name" value="SERINE CARBOXYPEPTIDASE CTSA-4.1"/>
    <property type="match status" value="1"/>
</dbReference>
<evidence type="ECO:0000256" key="6">
    <source>
        <dbReference type="ARBA" id="ARBA00023180"/>
    </source>
</evidence>
<dbReference type="InterPro" id="IPR001563">
    <property type="entry name" value="Peptidase_S10"/>
</dbReference>
<keyword evidence="6" id="KW-0325">Glycoprotein</keyword>
<protein>
    <recommendedName>
        <fullName evidence="7">Carboxypeptidase</fullName>
        <ecNumber evidence="7">3.4.16.-</ecNumber>
    </recommendedName>
</protein>
<evidence type="ECO:0000256" key="1">
    <source>
        <dbReference type="ARBA" id="ARBA00009431"/>
    </source>
</evidence>
<organism evidence="8 9">
    <name type="scientific">Pyrrhoderma noxium</name>
    <dbReference type="NCBI Taxonomy" id="2282107"/>
    <lineage>
        <taxon>Eukaryota</taxon>
        <taxon>Fungi</taxon>
        <taxon>Dikarya</taxon>
        <taxon>Basidiomycota</taxon>
        <taxon>Agaricomycotina</taxon>
        <taxon>Agaricomycetes</taxon>
        <taxon>Hymenochaetales</taxon>
        <taxon>Hymenochaetaceae</taxon>
        <taxon>Pyrrhoderma</taxon>
    </lineage>
</organism>